<comment type="subcellular location">
    <subcellularLocation>
        <location evidence="2">Cell membrane</location>
        <topology evidence="2">Single-pass membrane protein</topology>
    </subcellularLocation>
    <subcellularLocation>
        <location evidence="1">Cytoplasm</location>
        <location evidence="1">Cytoskeleton</location>
        <location evidence="1">Cilium basal body</location>
    </subcellularLocation>
</comment>
<evidence type="ECO:0000256" key="4">
    <source>
        <dbReference type="ARBA" id="ARBA00022490"/>
    </source>
</evidence>
<evidence type="ECO:0000256" key="9">
    <source>
        <dbReference type="ARBA" id="ARBA00023273"/>
    </source>
</evidence>
<dbReference type="GeneID" id="102806903"/>
<keyword evidence="10" id="KW-1185">Reference proteome</keyword>
<name>A0ABM0M9H8_SACKO</name>
<evidence type="ECO:0000256" key="3">
    <source>
        <dbReference type="ARBA" id="ARBA00022475"/>
    </source>
</evidence>
<dbReference type="PANTHER" id="PTHR16795:SF14">
    <property type="entry name" value="LIMBIN"/>
    <property type="match status" value="1"/>
</dbReference>
<dbReference type="RefSeq" id="XP_006816669.1">
    <property type="nucleotide sequence ID" value="XM_006816606.1"/>
</dbReference>
<evidence type="ECO:0000256" key="6">
    <source>
        <dbReference type="ARBA" id="ARBA00022989"/>
    </source>
</evidence>
<keyword evidence="3" id="KW-1003">Cell membrane</keyword>
<keyword evidence="7" id="KW-0472">Membrane</keyword>
<dbReference type="InterPro" id="IPR026501">
    <property type="entry name" value="Limbin/EVC"/>
</dbReference>
<dbReference type="PANTHER" id="PTHR16795">
    <property type="entry name" value="LIMBIN/ELLIS-VAN CREVELD PROTEIN"/>
    <property type="match status" value="1"/>
</dbReference>
<accession>A0ABM0M9H8</accession>
<evidence type="ECO:0000256" key="8">
    <source>
        <dbReference type="ARBA" id="ARBA00023212"/>
    </source>
</evidence>
<evidence type="ECO:0000313" key="10">
    <source>
        <dbReference type="Proteomes" id="UP000694865"/>
    </source>
</evidence>
<organism evidence="10 11">
    <name type="scientific">Saccoglossus kowalevskii</name>
    <name type="common">Acorn worm</name>
    <dbReference type="NCBI Taxonomy" id="10224"/>
    <lineage>
        <taxon>Eukaryota</taxon>
        <taxon>Metazoa</taxon>
        <taxon>Hemichordata</taxon>
        <taxon>Enteropneusta</taxon>
        <taxon>Harrimaniidae</taxon>
        <taxon>Saccoglossus</taxon>
    </lineage>
</organism>
<protein>
    <submittedName>
        <fullName evidence="11">Uncharacterized protein LOC102806903</fullName>
    </submittedName>
</protein>
<keyword evidence="5" id="KW-0812">Transmembrane</keyword>
<evidence type="ECO:0000256" key="5">
    <source>
        <dbReference type="ARBA" id="ARBA00022692"/>
    </source>
</evidence>
<proteinExistence type="predicted"/>
<gene>
    <name evidence="11" type="primary">LOC102806903</name>
</gene>
<dbReference type="Proteomes" id="UP000694865">
    <property type="component" value="Unplaced"/>
</dbReference>
<evidence type="ECO:0000256" key="1">
    <source>
        <dbReference type="ARBA" id="ARBA00004120"/>
    </source>
</evidence>
<keyword evidence="4" id="KW-0963">Cytoplasm</keyword>
<keyword evidence="6" id="KW-1133">Transmembrane helix</keyword>
<sequence>MMELEEFRRNMEVEIGQTLEDLRRSYEVKRLQLLQEQEIDFIASLVRHGGYEKNELQGILLLLFPNKSDEQIREVLERIYKATESDDDIGDVAAGNVKQRLGKMHDKNHLL</sequence>
<keyword evidence="8" id="KW-0206">Cytoskeleton</keyword>
<reference evidence="11" key="1">
    <citation type="submission" date="2025-08" db="UniProtKB">
        <authorList>
            <consortium name="RefSeq"/>
        </authorList>
    </citation>
    <scope>IDENTIFICATION</scope>
    <source>
        <tissue evidence="11">Testes</tissue>
    </source>
</reference>
<evidence type="ECO:0000256" key="7">
    <source>
        <dbReference type="ARBA" id="ARBA00023136"/>
    </source>
</evidence>
<evidence type="ECO:0000313" key="11">
    <source>
        <dbReference type="RefSeq" id="XP_006816669.1"/>
    </source>
</evidence>
<keyword evidence="9" id="KW-0966">Cell projection</keyword>
<evidence type="ECO:0000256" key="2">
    <source>
        <dbReference type="ARBA" id="ARBA00004162"/>
    </source>
</evidence>